<reference evidence="1 2" key="1">
    <citation type="submission" date="2020-05" db="EMBL/GenBank/DDBJ databases">
        <title>Identification and distribution of gene clusters putatively required for synthesis of sphingolipid metabolism inhibitors in phylogenetically diverse species of the filamentous fungus Fusarium.</title>
        <authorList>
            <person name="Kim H.-S."/>
            <person name="Busman M."/>
            <person name="Brown D.W."/>
            <person name="Divon H."/>
            <person name="Uhlig S."/>
            <person name="Proctor R.H."/>
        </authorList>
    </citation>
    <scope>NUCLEOTIDE SEQUENCE [LARGE SCALE GENOMIC DNA]</scope>
    <source>
        <strain evidence="1 2">NRRL 66235</strain>
    </source>
</reference>
<accession>A0A8H5YZI9</accession>
<dbReference type="OrthoDB" id="4763081at2759"/>
<gene>
    <name evidence="1" type="ORF">FMUND_4218</name>
</gene>
<evidence type="ECO:0000313" key="1">
    <source>
        <dbReference type="EMBL" id="KAF5720396.1"/>
    </source>
</evidence>
<proteinExistence type="predicted"/>
<dbReference type="Proteomes" id="UP000544331">
    <property type="component" value="Unassembled WGS sequence"/>
</dbReference>
<name>A0A8H5YZI9_9HYPO</name>
<keyword evidence="2" id="KW-1185">Reference proteome</keyword>
<comment type="caution">
    <text evidence="1">The sequence shown here is derived from an EMBL/GenBank/DDBJ whole genome shotgun (WGS) entry which is preliminary data.</text>
</comment>
<dbReference type="EMBL" id="JAAOAN010000130">
    <property type="protein sequence ID" value="KAF5720396.1"/>
    <property type="molecule type" value="Genomic_DNA"/>
</dbReference>
<sequence>MERIWVASCCKFPWLHDPVQLTPRLSLADTTKTSVRASTARALGIPELATLPPEILQMIKSFVPHHPLWKLSSIRNVAETMSSSGTDIKSYPLASIKSWQRGQSVVCDKGELKEFVLRLTVDRDGLNRVEKLESWPEYSQVRSNACAYLFVVPWRAADSHIDFKFGRAFLKPSLRFGFGDFWDTPTPPKDELSMFATPFIRNGAVRYRTVDLRDSTGLTFFYFRGYLMGVHAHTADSPTAASTFEEISTIDPKYLMWAYVPISSKDSLVRIGVRDSLVLCLPPTFRKPTVLISTKLAGDFVLGPDYDYAMKEYLSGKEPTVFVYNVPHRRGHNMYGAVSDNKDDEPLAPFPRNHTMGGCPPYRGRIYSQAPAKGIVHVDVYYNGANGYCRGLLLSYDNGAQRALGQCRVGVDPFKADMYGVRPEYCSRRFRFPRTPGAIKGTDWFPLCNSVACRDCMWSPESVTLHADCYCLFLQTYPEKPVLERLWVATIWRTPCIMSSLQTRIQLDVVDNELVSISLSTAKILGLPQLADLPSEVLQLIKAYSPGSAIWAYPAIKAKAEEMAMFEESMSESDGRQYRLSLVKKWHRGQDAELDENENSPESVVFRVTLDSYGLLDIERLPDWPEYKSCRYRNHKYFLISFAEAPRTWVYFKFGHARMILNTSWSRPIQFWDIPSPPTKELEFLLRPRRTDATCNRTLDLRNITGITFFYYRGTLMGLHPHTLGVATAASTVKDTLAKYSPYLVWIYIPIPHGDRILRFGLRTWRNEHEEPANHHTALLMTTKLGGDFSLGPSFDMKDQNFLFQGTPTVLVHNTPIKGGITLLGLAGDEPQETLPAARFPIISLSPDQLARGGNAITVDISLKGAVRIDIFSDSYTGCLRGFLLEYENGSQRTAGQCRVGVDQVSVCHKPVSFCYRRISEEELDEHKCYKLILESQNSRDMSDHSLPDAPQSPRDLIYDPDSYDWEDLINNQRDEYYEVERHICLQDQCDLCLFNMAPDDLSIALTCETHLRPSYCTKLFRFPAGKEAFQPEGETWILCRDAKCNQSDRVVTMHASCYQLFFQHYTHDNPLNGVWIATEWRHYFSPKLGFKLEDNSLLSVSPSIAKSLGMPQLALLPPTLVQDIRSMSPDSKVWTYLAIKDLAERISSAADQDDMTCMLDKVESWTRGEGAPVMSDSFAGDWSMRVTTDRRGIRNIERIAGVPSYENWRSESLAFALIPPDQAMKSCVDFRLGAARLDLWGGRSVMWDTPGPPPVGWMQFFTASGKSMLCNVRLRTLDLRSTRGLTFFYIGSSLRAIHSHTSRFPTALTTYARLPELDRKHVVWAHVPIAPNDRIIGLGIRTSGMEDGFTSPSVLIRTELAGDIVIGPQPRPVSRDLALVLIKDYTCGIIPEALAYGLPPTDGEHMIIAVAARSPEPNAESTRRFPRTTSSTITHSCSCPLLQTQVPLQGTTRIDVFTCKATGLCRGMLFGYEDGAQRAVGQCRMGIDNVTTYINPRRICYSDTMRAHCCAGDDDCSNKDYEQWEEIECTAHQGSRVECSSGTDEHHHNDSGEHMVCVPIKGYLDCHWDDRWLRLDIQEHAPEAVAAIMQVDMNGRNPLEFTV</sequence>
<protein>
    <submittedName>
        <fullName evidence="1">Uncharacterized protein</fullName>
    </submittedName>
</protein>
<evidence type="ECO:0000313" key="2">
    <source>
        <dbReference type="Proteomes" id="UP000544331"/>
    </source>
</evidence>
<organism evidence="1 2">
    <name type="scientific">Fusarium mundagurra</name>
    <dbReference type="NCBI Taxonomy" id="1567541"/>
    <lineage>
        <taxon>Eukaryota</taxon>
        <taxon>Fungi</taxon>
        <taxon>Dikarya</taxon>
        <taxon>Ascomycota</taxon>
        <taxon>Pezizomycotina</taxon>
        <taxon>Sordariomycetes</taxon>
        <taxon>Hypocreomycetidae</taxon>
        <taxon>Hypocreales</taxon>
        <taxon>Nectriaceae</taxon>
        <taxon>Fusarium</taxon>
        <taxon>Fusarium fujikuroi species complex</taxon>
    </lineage>
</organism>